<keyword evidence="4" id="KW-1185">Reference proteome</keyword>
<protein>
    <submittedName>
        <fullName evidence="3">Zinc ribbon domain-containing protein</fullName>
    </submittedName>
</protein>
<evidence type="ECO:0000313" key="4">
    <source>
        <dbReference type="Proteomes" id="UP001379533"/>
    </source>
</evidence>
<keyword evidence="2" id="KW-0812">Transmembrane</keyword>
<dbReference type="Proteomes" id="UP001379533">
    <property type="component" value="Chromosome"/>
</dbReference>
<name>A0ABZ2K9G3_9BACT</name>
<accession>A0ABZ2K9G3</accession>
<keyword evidence="2" id="KW-1133">Transmembrane helix</keyword>
<evidence type="ECO:0000256" key="1">
    <source>
        <dbReference type="SAM" id="MobiDB-lite"/>
    </source>
</evidence>
<feature type="region of interest" description="Disordered" evidence="1">
    <location>
        <begin position="172"/>
        <end position="201"/>
    </location>
</feature>
<sequence length="239" mass="25534">MTETSKRKPKEPAVAEATQAAQADEAERRLGRTVAIGLPLVTMVAAVAVGFILSVGPALLVVTGGVLVGTVALLWASLRTLGGDAPLPQDLDHLAARADRFGDAEERKRAVLRALKDLEHERDVGKMDPEDYAEIAAHYRDQAKEILREIDAEVEPYRARAEEIAQKHLAKRGLADGLPLPDPSPEREGAETAVDEEKEEAPAPVARVACSKCATSNESDAAFCKKCGNALQEVANAQA</sequence>
<evidence type="ECO:0000256" key="2">
    <source>
        <dbReference type="SAM" id="Phobius"/>
    </source>
</evidence>
<dbReference type="EMBL" id="CP089982">
    <property type="protein sequence ID" value="WXA94013.1"/>
    <property type="molecule type" value="Genomic_DNA"/>
</dbReference>
<keyword evidence="2" id="KW-0472">Membrane</keyword>
<evidence type="ECO:0000313" key="3">
    <source>
        <dbReference type="EMBL" id="WXA94013.1"/>
    </source>
</evidence>
<reference evidence="3 4" key="1">
    <citation type="submission" date="2021-12" db="EMBL/GenBank/DDBJ databases">
        <title>Discovery of the Pendulisporaceae a myxobacterial family with distinct sporulation behavior and unique specialized metabolism.</title>
        <authorList>
            <person name="Garcia R."/>
            <person name="Popoff A."/>
            <person name="Bader C.D."/>
            <person name="Loehr J."/>
            <person name="Walesch S."/>
            <person name="Walt C."/>
            <person name="Boldt J."/>
            <person name="Bunk B."/>
            <person name="Haeckl F.J.F.P.J."/>
            <person name="Gunesch A.P."/>
            <person name="Birkelbach J."/>
            <person name="Nuebel U."/>
            <person name="Pietschmann T."/>
            <person name="Bach T."/>
            <person name="Mueller R."/>
        </authorList>
    </citation>
    <scope>NUCLEOTIDE SEQUENCE [LARGE SCALE GENOMIC DNA]</scope>
    <source>
        <strain evidence="3 4">MSr12523</strain>
    </source>
</reference>
<feature type="region of interest" description="Disordered" evidence="1">
    <location>
        <begin position="1"/>
        <end position="22"/>
    </location>
</feature>
<feature type="transmembrane region" description="Helical" evidence="2">
    <location>
        <begin position="59"/>
        <end position="78"/>
    </location>
</feature>
<dbReference type="RefSeq" id="WP_394844617.1">
    <property type="nucleotide sequence ID" value="NZ_CP089982.1"/>
</dbReference>
<feature type="compositionally biased region" description="Basic and acidic residues" evidence="1">
    <location>
        <begin position="1"/>
        <end position="13"/>
    </location>
</feature>
<proteinExistence type="predicted"/>
<organism evidence="3 4">
    <name type="scientific">Pendulispora brunnea</name>
    <dbReference type="NCBI Taxonomy" id="2905690"/>
    <lineage>
        <taxon>Bacteria</taxon>
        <taxon>Pseudomonadati</taxon>
        <taxon>Myxococcota</taxon>
        <taxon>Myxococcia</taxon>
        <taxon>Myxococcales</taxon>
        <taxon>Sorangiineae</taxon>
        <taxon>Pendulisporaceae</taxon>
        <taxon>Pendulispora</taxon>
    </lineage>
</organism>
<feature type="transmembrane region" description="Helical" evidence="2">
    <location>
        <begin position="34"/>
        <end position="53"/>
    </location>
</feature>
<gene>
    <name evidence="3" type="ORF">LZC95_47130</name>
</gene>